<evidence type="ECO:0008006" key="3">
    <source>
        <dbReference type="Google" id="ProtNLM"/>
    </source>
</evidence>
<sequence>MFKVGGWLEQKKLGMRMMFEGVITPLLVQQAKETAYWKDRSGHARQGINGGIEGSLENFELYLGNSTDYGQYLEEGTGIYGPTGQPIVPVRAKILSWVGTDGKRYYARKVNGIKPYHTLEKTLINNREAILKLLAEYWEG</sequence>
<dbReference type="Proteomes" id="UP001189143">
    <property type="component" value="Unassembled WGS sequence"/>
</dbReference>
<proteinExistence type="predicted"/>
<dbReference type="AlphaFoldDB" id="A0AAD2DCY7"/>
<accession>A0AAD2DCY7</accession>
<dbReference type="EMBL" id="CAMTCP010000011">
    <property type="protein sequence ID" value="CAI3539582.1"/>
    <property type="molecule type" value="Genomic_DNA"/>
</dbReference>
<protein>
    <recommendedName>
        <fullName evidence="3">HK97 gp10 family phage protein</fullName>
    </recommendedName>
</protein>
<evidence type="ECO:0000313" key="2">
    <source>
        <dbReference type="Proteomes" id="UP001189143"/>
    </source>
</evidence>
<comment type="caution">
    <text evidence="1">The sequence shown here is derived from an EMBL/GenBank/DDBJ whole genome shotgun (WGS) entry which is preliminary data.</text>
</comment>
<organism evidence="1 2">
    <name type="scientific">Clostridium neonatale</name>
    <dbReference type="NCBI Taxonomy" id="137838"/>
    <lineage>
        <taxon>Bacteria</taxon>
        <taxon>Bacillati</taxon>
        <taxon>Bacillota</taxon>
        <taxon>Clostridia</taxon>
        <taxon>Eubacteriales</taxon>
        <taxon>Clostridiaceae</taxon>
        <taxon>Clostridium</taxon>
    </lineage>
</organism>
<evidence type="ECO:0000313" key="1">
    <source>
        <dbReference type="EMBL" id="CAI3539582.1"/>
    </source>
</evidence>
<dbReference type="RefSeq" id="WP_230141533.1">
    <property type="nucleotide sequence ID" value="NZ_CAKJVF010000172.1"/>
</dbReference>
<gene>
    <name evidence="1" type="ORF">CNEO2_100104</name>
</gene>
<name>A0AAD2DCY7_9CLOT</name>
<reference evidence="1" key="1">
    <citation type="submission" date="2022-10" db="EMBL/GenBank/DDBJ databases">
        <authorList>
            <person name="Aires J."/>
            <person name="Mesa V."/>
        </authorList>
    </citation>
    <scope>NUCLEOTIDE SEQUENCE</scope>
    <source>
        <strain evidence="1">Clostridium neonatale JD116</strain>
    </source>
</reference>